<gene>
    <name evidence="3" type="ORF">J1784_18955</name>
</gene>
<dbReference type="EMBL" id="JAFMOY010000131">
    <property type="protein sequence ID" value="MBU9847081.1"/>
    <property type="molecule type" value="Genomic_DNA"/>
</dbReference>
<dbReference type="InterPro" id="IPR050263">
    <property type="entry name" value="Bact_Fimbrial_Adh_Pro"/>
</dbReference>
<evidence type="ECO:0000313" key="3">
    <source>
        <dbReference type="EMBL" id="MBU9847081.1"/>
    </source>
</evidence>
<dbReference type="InterPro" id="IPR000259">
    <property type="entry name" value="Adhesion_dom_fimbrial"/>
</dbReference>
<comment type="caution">
    <text evidence="3">The sequence shown here is derived from an EMBL/GenBank/DDBJ whole genome shotgun (WGS) entry which is preliminary data.</text>
</comment>
<evidence type="ECO:0000259" key="2">
    <source>
        <dbReference type="Pfam" id="PF00419"/>
    </source>
</evidence>
<dbReference type="PANTHER" id="PTHR33420:SF25">
    <property type="entry name" value="PROTEIN FIMF"/>
    <property type="match status" value="1"/>
</dbReference>
<dbReference type="Pfam" id="PF00419">
    <property type="entry name" value="Fimbrial"/>
    <property type="match status" value="1"/>
</dbReference>
<organism evidence="3 4">
    <name type="scientific">Rahnella ecdela</name>
    <dbReference type="NCBI Taxonomy" id="2816250"/>
    <lineage>
        <taxon>Bacteria</taxon>
        <taxon>Pseudomonadati</taxon>
        <taxon>Pseudomonadota</taxon>
        <taxon>Gammaproteobacteria</taxon>
        <taxon>Enterobacterales</taxon>
        <taxon>Yersiniaceae</taxon>
        <taxon>Rahnella</taxon>
    </lineage>
</organism>
<dbReference type="RefSeq" id="WP_217150485.1">
    <property type="nucleotide sequence ID" value="NZ_JAFMOY010000131.1"/>
</dbReference>
<sequence>MNSTLRVRLAALSLLTVWSGAISAHDGEINITGRIVDKTCSVSADSLNSLVTMGSVSSKQFARAGDGSRYEPFTLTLEKCGDAASNVSVTFSGSTDTHNSDLLAIEQTEGSAAGIGIALYDHDKKLIPLNQASAGTALLPHQAQVILAFYARYLANGDEVSVGTANTSATFVLNYA</sequence>
<evidence type="ECO:0000256" key="1">
    <source>
        <dbReference type="SAM" id="SignalP"/>
    </source>
</evidence>
<protein>
    <submittedName>
        <fullName evidence="3">Fimbrial protein</fullName>
    </submittedName>
</protein>
<feature type="chain" id="PRO_5047528157" evidence="1">
    <location>
        <begin position="25"/>
        <end position="176"/>
    </location>
</feature>
<feature type="signal peptide" evidence="1">
    <location>
        <begin position="1"/>
        <end position="24"/>
    </location>
</feature>
<keyword evidence="1" id="KW-0732">Signal</keyword>
<feature type="domain" description="Fimbrial-type adhesion" evidence="2">
    <location>
        <begin position="29"/>
        <end position="175"/>
    </location>
</feature>
<name>A0ABS6LJJ8_9GAMM</name>
<evidence type="ECO:0000313" key="4">
    <source>
        <dbReference type="Proteomes" id="UP000739284"/>
    </source>
</evidence>
<dbReference type="Proteomes" id="UP000739284">
    <property type="component" value="Unassembled WGS sequence"/>
</dbReference>
<keyword evidence="4" id="KW-1185">Reference proteome</keyword>
<reference evidence="3 4" key="1">
    <citation type="submission" date="2021-03" db="EMBL/GenBank/DDBJ databases">
        <title>Five novel Rahnella species.</title>
        <authorList>
            <person name="Brady C."/>
            <person name="Asselin J."/>
            <person name="Beer S."/>
            <person name="Bruberg M.B."/>
            <person name="Crampton B."/>
            <person name="Venter S."/>
            <person name="Arnold D."/>
            <person name="Denman S."/>
        </authorList>
    </citation>
    <scope>NUCLEOTIDE SEQUENCE [LARGE SCALE GENOMIC DNA]</scope>
    <source>
        <strain evidence="3 4">FRB 231</strain>
    </source>
</reference>
<dbReference type="PANTHER" id="PTHR33420">
    <property type="entry name" value="FIMBRIAL SUBUNIT ELFA-RELATED"/>
    <property type="match status" value="1"/>
</dbReference>
<proteinExistence type="predicted"/>
<accession>A0ABS6LJJ8</accession>